<dbReference type="EMBL" id="KQ250266">
    <property type="protein sequence ID" value="KNC70773.1"/>
    <property type="molecule type" value="Genomic_DNA"/>
</dbReference>
<gene>
    <name evidence="1" type="ORF">SARC_16697</name>
</gene>
<evidence type="ECO:0000313" key="1">
    <source>
        <dbReference type="EMBL" id="KNC70773.1"/>
    </source>
</evidence>
<dbReference type="GeneID" id="25917201"/>
<accession>A0A0L0F3M0</accession>
<keyword evidence="2" id="KW-1185">Reference proteome</keyword>
<proteinExistence type="predicted"/>
<reference evidence="1 2" key="1">
    <citation type="submission" date="2011-02" db="EMBL/GenBank/DDBJ databases">
        <title>The Genome Sequence of Sphaeroforma arctica JP610.</title>
        <authorList>
            <consortium name="The Broad Institute Genome Sequencing Platform"/>
            <person name="Russ C."/>
            <person name="Cuomo C."/>
            <person name="Young S.K."/>
            <person name="Zeng Q."/>
            <person name="Gargeya S."/>
            <person name="Alvarado L."/>
            <person name="Berlin A."/>
            <person name="Chapman S.B."/>
            <person name="Chen Z."/>
            <person name="Freedman E."/>
            <person name="Gellesch M."/>
            <person name="Goldberg J."/>
            <person name="Griggs A."/>
            <person name="Gujja S."/>
            <person name="Heilman E."/>
            <person name="Heiman D."/>
            <person name="Howarth C."/>
            <person name="Mehta T."/>
            <person name="Neiman D."/>
            <person name="Pearson M."/>
            <person name="Roberts A."/>
            <person name="Saif S."/>
            <person name="Shea T."/>
            <person name="Shenoy N."/>
            <person name="Sisk P."/>
            <person name="Stolte C."/>
            <person name="Sykes S."/>
            <person name="White J."/>
            <person name="Yandava C."/>
            <person name="Burger G."/>
            <person name="Gray M.W."/>
            <person name="Holland P.W.H."/>
            <person name="King N."/>
            <person name="Lang F.B.F."/>
            <person name="Roger A.J."/>
            <person name="Ruiz-Trillo I."/>
            <person name="Haas B."/>
            <person name="Nusbaum C."/>
            <person name="Birren B."/>
        </authorList>
    </citation>
    <scope>NUCLEOTIDE SEQUENCE [LARGE SCALE GENOMIC DNA]</scope>
    <source>
        <strain evidence="1 2">JP610</strain>
    </source>
</reference>
<dbReference type="Proteomes" id="UP000054560">
    <property type="component" value="Unassembled WGS sequence"/>
</dbReference>
<sequence>MLPVGVDHVTVVLNEMEAIGEVPFSFMYASYDGMLYSEPALVKVHVSCGGGMYGMS</sequence>
<protein>
    <submittedName>
        <fullName evidence="1">Uncharacterized protein</fullName>
    </submittedName>
</protein>
<dbReference type="RefSeq" id="XP_014144675.1">
    <property type="nucleotide sequence ID" value="XM_014289200.1"/>
</dbReference>
<organism evidence="1 2">
    <name type="scientific">Sphaeroforma arctica JP610</name>
    <dbReference type="NCBI Taxonomy" id="667725"/>
    <lineage>
        <taxon>Eukaryota</taxon>
        <taxon>Ichthyosporea</taxon>
        <taxon>Ichthyophonida</taxon>
        <taxon>Sphaeroforma</taxon>
    </lineage>
</organism>
<dbReference type="AlphaFoldDB" id="A0A0L0F3M0"/>
<evidence type="ECO:0000313" key="2">
    <source>
        <dbReference type="Proteomes" id="UP000054560"/>
    </source>
</evidence>
<name>A0A0L0F3M0_9EUKA</name>